<feature type="region of interest" description="Disordered" evidence="1">
    <location>
        <begin position="573"/>
        <end position="665"/>
    </location>
</feature>
<feature type="compositionally biased region" description="Polar residues" evidence="1">
    <location>
        <begin position="573"/>
        <end position="584"/>
    </location>
</feature>
<dbReference type="HOGENOM" id="CLU_026934_0_0_1"/>
<feature type="region of interest" description="Disordered" evidence="1">
    <location>
        <begin position="58"/>
        <end position="77"/>
    </location>
</feature>
<dbReference type="EMBL" id="DF238790">
    <property type="protein sequence ID" value="GAC95075.1"/>
    <property type="molecule type" value="Genomic_DNA"/>
</dbReference>
<dbReference type="STRING" id="1305764.R9PAE5"/>
<evidence type="ECO:0000256" key="1">
    <source>
        <dbReference type="SAM" id="MobiDB-lite"/>
    </source>
</evidence>
<accession>R9PAE5</accession>
<organism evidence="2 3">
    <name type="scientific">Pseudozyma hubeiensis (strain SY62)</name>
    <name type="common">Yeast</name>
    <dbReference type="NCBI Taxonomy" id="1305764"/>
    <lineage>
        <taxon>Eukaryota</taxon>
        <taxon>Fungi</taxon>
        <taxon>Dikarya</taxon>
        <taxon>Basidiomycota</taxon>
        <taxon>Ustilaginomycotina</taxon>
        <taxon>Ustilaginomycetes</taxon>
        <taxon>Ustilaginales</taxon>
        <taxon>Ustilaginaceae</taxon>
        <taxon>Pseudozyma</taxon>
    </lineage>
</organism>
<gene>
    <name evidence="2" type="ORF">PHSY_002650</name>
</gene>
<reference evidence="3" key="1">
    <citation type="journal article" date="2013" name="Genome Announc.">
        <title>Draft genome sequence of the basidiomycetous yeast-like fungus Pseudozyma hubeiensis SY62, which produces an abundant amount of the biosurfactant mannosylerythritol lipids.</title>
        <authorList>
            <person name="Konishi M."/>
            <person name="Hatada Y."/>
            <person name="Horiuchi J."/>
        </authorList>
    </citation>
    <scope>NUCLEOTIDE SEQUENCE [LARGE SCALE GENOMIC DNA]</scope>
    <source>
        <strain evidence="3">SY62</strain>
    </source>
</reference>
<feature type="compositionally biased region" description="Low complexity" evidence="1">
    <location>
        <begin position="58"/>
        <end position="74"/>
    </location>
</feature>
<dbReference type="Proteomes" id="UP000014071">
    <property type="component" value="Unassembled WGS sequence"/>
</dbReference>
<name>R9PAE5_PSEHS</name>
<dbReference type="Pfam" id="PF01803">
    <property type="entry name" value="LIM_bind"/>
    <property type="match status" value="2"/>
</dbReference>
<protein>
    <submittedName>
        <fullName evidence="2">Uncharacterized protein</fullName>
    </submittedName>
</protein>
<feature type="region of interest" description="Disordered" evidence="1">
    <location>
        <begin position="457"/>
        <end position="508"/>
    </location>
</feature>
<dbReference type="RefSeq" id="XP_012188662.1">
    <property type="nucleotide sequence ID" value="XM_012333272.1"/>
</dbReference>
<proteinExistence type="predicted"/>
<sequence length="665" mass="72716">MANSSDHPCLPTLTLSNSSFSYSSSSNSISCNSNNSSSSSSSKINNRIRINRHIPRSSSIKSCCSNSNNSNSSSTTCKRRLRKSTCTPIRSLSSRNNLTNRPCLPLSSNSIRKLPPVQHCTMLPIRSQLPPTTVPCPTLSLNALRNPFRIALPPPFTTRPPLPQLLHHKLSPSQVPTRTAPCHFDRLPFLPTKRLPIPLTQGPRLPHTLLLSNQPPPHSPRPFHAPTLPRPHLLSRAPSPLLGLAQIQLSTPCFPQYSEGLGSGNNRADIDYWRSFVDEFFIPTGVFRLILWNATSREQKGFEVPICVLPRYLLTNYVSGLRSSQLQLENPREYHTGWPPVNPLPPPPPSHKYLNSFPSSNVTHQVDVSKATFISSFDSGWQVHMTGLLRACFVPWAVPQPHEPGKLDVQLRLESLDFTVHAHTGYIPRPAIQKSKVDHPLPNSLVANILSAGETNSTAQNGAKKAGARGGAARKDDADDTKRDENGDPIVKTEDGSGSADDDAKSQSAYTVSVERTFLPDYPVNEYGISLRAMRCLEITESVCQLRDLIDLSMRDKLGPIDSLRKFATQYRDMQSGRSVSTMAPTDVNGAAQQQRPPPNGAPTPSQMPGRPPSAQGGPVENGTSSNHASPNVANGISALKRKGKTAPSPSPKLTNTHNPAKRQR</sequence>
<feature type="compositionally biased region" description="Basic and acidic residues" evidence="1">
    <location>
        <begin position="473"/>
        <end position="495"/>
    </location>
</feature>
<dbReference type="InterPro" id="IPR029005">
    <property type="entry name" value="LIM-bd/SEUSS"/>
</dbReference>
<dbReference type="GeneID" id="24107941"/>
<dbReference type="AlphaFoldDB" id="R9PAE5"/>
<evidence type="ECO:0000313" key="2">
    <source>
        <dbReference type="EMBL" id="GAC95075.1"/>
    </source>
</evidence>
<evidence type="ECO:0000313" key="3">
    <source>
        <dbReference type="Proteomes" id="UP000014071"/>
    </source>
</evidence>
<keyword evidence="3" id="KW-1185">Reference proteome</keyword>
<dbReference type="OrthoDB" id="774557at2759"/>
<feature type="compositionally biased region" description="Polar residues" evidence="1">
    <location>
        <begin position="622"/>
        <end position="635"/>
    </location>
</feature>
<dbReference type="eggNOG" id="ENOG502QTWZ">
    <property type="taxonomic scope" value="Eukaryota"/>
</dbReference>
<dbReference type="PANTHER" id="PTHR10378">
    <property type="entry name" value="LIM DOMAIN-BINDING PROTEIN"/>
    <property type="match status" value="1"/>
</dbReference>